<evidence type="ECO:0000313" key="2">
    <source>
        <dbReference type="EMBL" id="MAA14334.1"/>
    </source>
</evidence>
<dbReference type="AlphaFoldDB" id="A0A224YK43"/>
<evidence type="ECO:0008006" key="3">
    <source>
        <dbReference type="Google" id="ProtNLM"/>
    </source>
</evidence>
<keyword evidence="1" id="KW-0732">Signal</keyword>
<name>A0A224YK43_9ACAR</name>
<accession>A0A224YK43</accession>
<sequence length="108" mass="12266">MVGMKSFGLYCMVLCVFANLTNSMRLRQTQQLCTRVKTCNQYSRVSCLYINGQLARYQCVQGGISCEYPWQQRCIPPLRVSCQQSGRHCACGCAKTVVRRTTVTTHGW</sequence>
<feature type="signal peptide" evidence="1">
    <location>
        <begin position="1"/>
        <end position="23"/>
    </location>
</feature>
<reference evidence="2" key="1">
    <citation type="journal article" date="2017" name="Parasit. Vectors">
        <title>Sialotranscriptomics of Rhipicephalus zambeziensis reveals intricate expression profiles of secretory proteins and suggests tight temporal transcriptional regulation during blood-feeding.</title>
        <authorList>
            <person name="de Castro M.H."/>
            <person name="de Klerk D."/>
            <person name="Pienaar R."/>
            <person name="Rees D.J.G."/>
            <person name="Mans B.J."/>
        </authorList>
    </citation>
    <scope>NUCLEOTIDE SEQUENCE</scope>
    <source>
        <tissue evidence="2">Salivary glands</tissue>
    </source>
</reference>
<protein>
    <recommendedName>
        <fullName evidence="3">8.9 kDa family member</fullName>
    </recommendedName>
</protein>
<organism evidence="2">
    <name type="scientific">Rhipicephalus zambeziensis</name>
    <dbReference type="NCBI Taxonomy" id="60191"/>
    <lineage>
        <taxon>Eukaryota</taxon>
        <taxon>Metazoa</taxon>
        <taxon>Ecdysozoa</taxon>
        <taxon>Arthropoda</taxon>
        <taxon>Chelicerata</taxon>
        <taxon>Arachnida</taxon>
        <taxon>Acari</taxon>
        <taxon>Parasitiformes</taxon>
        <taxon>Ixodida</taxon>
        <taxon>Ixodoidea</taxon>
        <taxon>Ixodidae</taxon>
        <taxon>Rhipicephalinae</taxon>
        <taxon>Rhipicephalus</taxon>
        <taxon>Rhipicephalus</taxon>
    </lineage>
</organism>
<feature type="chain" id="PRO_5012171933" description="8.9 kDa family member" evidence="1">
    <location>
        <begin position="24"/>
        <end position="108"/>
    </location>
</feature>
<dbReference type="EMBL" id="GFPF01003188">
    <property type="protein sequence ID" value="MAA14334.1"/>
    <property type="molecule type" value="Transcribed_RNA"/>
</dbReference>
<evidence type="ECO:0000256" key="1">
    <source>
        <dbReference type="SAM" id="SignalP"/>
    </source>
</evidence>
<proteinExistence type="predicted"/>